<organism evidence="2 3">
    <name type="scientific">Catagonus wagneri</name>
    <name type="common">Chacoan peccary</name>
    <dbReference type="NCBI Taxonomy" id="51154"/>
    <lineage>
        <taxon>Eukaryota</taxon>
        <taxon>Metazoa</taxon>
        <taxon>Chordata</taxon>
        <taxon>Craniata</taxon>
        <taxon>Vertebrata</taxon>
        <taxon>Euteleostomi</taxon>
        <taxon>Mammalia</taxon>
        <taxon>Eutheria</taxon>
        <taxon>Laurasiatheria</taxon>
        <taxon>Artiodactyla</taxon>
        <taxon>Suina</taxon>
        <taxon>Tayassuidae</taxon>
        <taxon>Catagonus</taxon>
    </lineage>
</organism>
<proteinExistence type="predicted"/>
<dbReference type="Ensembl" id="ENSCWAT00000012340.1">
    <property type="protein sequence ID" value="ENSCWAP00000011333.1"/>
    <property type="gene ID" value="ENSCWAG00000008874.1"/>
</dbReference>
<feature type="compositionally biased region" description="Polar residues" evidence="1">
    <location>
        <begin position="1"/>
        <end position="18"/>
    </location>
</feature>
<sequence>SFTLQGTAPQMKKSSARSLPTRPEVGPEGELLRSPPREQEGSAPSLEEDREVAATLRPGRDGTESTAGRPPLGEDTSSVVQPRSPGRDKVGDRRMIPAVREAAPPLHTGGSGPLPDSAVQRQEEVRLDVPEAGKKIKKRVSFSKLLFTEEAVEEAPTLVPRDRGDPQEREGAAPGDAWHTGDSQEGQALAAALPASLVAQSPLPPHRKGDSGGSEQTVGPGLEGDESTMPGNQSKATDHEGLLSDPLRGLQSACGVKPPAMAQLDLTLPSIPEVASDDERVDQPEDDRGVARGGGTSSPSTSPTHPGWSAGSLQDPRPEASGAPAPASSEQTAALGDQESHPGESRGLDEQPLGLGHGTEAKPVRSGRPGQLPAAAPSSPGSSPSFSEPFPATHSAPSSPHSDTHHTSTAESQKKATTEGSVGKMENSGKTKPLLQAWVSPSETQPVVAQPSAGTGPAKHR</sequence>
<feature type="compositionally biased region" description="Basic and acidic residues" evidence="1">
    <location>
        <begin position="277"/>
        <end position="290"/>
    </location>
</feature>
<protein>
    <submittedName>
        <fullName evidence="2">Uncharacterized protein</fullName>
    </submittedName>
</protein>
<reference evidence="2" key="1">
    <citation type="submission" date="2025-08" db="UniProtKB">
        <authorList>
            <consortium name="Ensembl"/>
        </authorList>
    </citation>
    <scope>IDENTIFICATION</scope>
</reference>
<feature type="region of interest" description="Disordered" evidence="1">
    <location>
        <begin position="149"/>
        <end position="461"/>
    </location>
</feature>
<name>A0A8C3WAR7_9CETA</name>
<dbReference type="GeneTree" id="ENSGT00940000159649"/>
<feature type="compositionally biased region" description="Low complexity" evidence="1">
    <location>
        <begin position="319"/>
        <end position="329"/>
    </location>
</feature>
<feature type="region of interest" description="Disordered" evidence="1">
    <location>
        <begin position="1"/>
        <end position="123"/>
    </location>
</feature>
<keyword evidence="3" id="KW-1185">Reference proteome</keyword>
<feature type="compositionally biased region" description="Low complexity" evidence="1">
    <location>
        <begin position="187"/>
        <end position="201"/>
    </location>
</feature>
<feature type="compositionally biased region" description="Basic and acidic residues" evidence="1">
    <location>
        <begin position="85"/>
        <end position="95"/>
    </location>
</feature>
<feature type="compositionally biased region" description="Basic and acidic residues" evidence="1">
    <location>
        <begin position="338"/>
        <end position="349"/>
    </location>
</feature>
<feature type="compositionally biased region" description="Basic and acidic residues" evidence="1">
    <location>
        <begin position="402"/>
        <end position="417"/>
    </location>
</feature>
<evidence type="ECO:0000313" key="3">
    <source>
        <dbReference type="Proteomes" id="UP000694540"/>
    </source>
</evidence>
<accession>A0A8C3WAR7</accession>
<feature type="compositionally biased region" description="Low complexity" evidence="1">
    <location>
        <begin position="373"/>
        <end position="401"/>
    </location>
</feature>
<dbReference type="Proteomes" id="UP000694540">
    <property type="component" value="Unplaced"/>
</dbReference>
<evidence type="ECO:0000313" key="2">
    <source>
        <dbReference type="Ensembl" id="ENSCWAP00000011333.1"/>
    </source>
</evidence>
<feature type="compositionally biased region" description="Low complexity" evidence="1">
    <location>
        <begin position="297"/>
        <end position="307"/>
    </location>
</feature>
<feature type="compositionally biased region" description="Basic and acidic residues" evidence="1">
    <location>
        <begin position="160"/>
        <end position="171"/>
    </location>
</feature>
<evidence type="ECO:0000256" key="1">
    <source>
        <dbReference type="SAM" id="MobiDB-lite"/>
    </source>
</evidence>
<dbReference type="AlphaFoldDB" id="A0A8C3WAR7"/>
<reference evidence="2" key="2">
    <citation type="submission" date="2025-09" db="UniProtKB">
        <authorList>
            <consortium name="Ensembl"/>
        </authorList>
    </citation>
    <scope>IDENTIFICATION</scope>
</reference>